<gene>
    <name evidence="2" type="ORF">F511_37635</name>
</gene>
<dbReference type="EMBL" id="KQ999479">
    <property type="protein sequence ID" value="KZV41385.1"/>
    <property type="molecule type" value="Genomic_DNA"/>
</dbReference>
<keyword evidence="3" id="KW-1185">Reference proteome</keyword>
<accession>A0A2Z7C391</accession>
<feature type="region of interest" description="Disordered" evidence="1">
    <location>
        <begin position="42"/>
        <end position="105"/>
    </location>
</feature>
<organism evidence="2 3">
    <name type="scientific">Dorcoceras hygrometricum</name>
    <dbReference type="NCBI Taxonomy" id="472368"/>
    <lineage>
        <taxon>Eukaryota</taxon>
        <taxon>Viridiplantae</taxon>
        <taxon>Streptophyta</taxon>
        <taxon>Embryophyta</taxon>
        <taxon>Tracheophyta</taxon>
        <taxon>Spermatophyta</taxon>
        <taxon>Magnoliopsida</taxon>
        <taxon>eudicotyledons</taxon>
        <taxon>Gunneridae</taxon>
        <taxon>Pentapetalae</taxon>
        <taxon>asterids</taxon>
        <taxon>lamiids</taxon>
        <taxon>Lamiales</taxon>
        <taxon>Gesneriaceae</taxon>
        <taxon>Didymocarpoideae</taxon>
        <taxon>Trichosporeae</taxon>
        <taxon>Loxocarpinae</taxon>
        <taxon>Dorcoceras</taxon>
    </lineage>
</organism>
<name>A0A2Z7C391_9LAMI</name>
<evidence type="ECO:0000313" key="2">
    <source>
        <dbReference type="EMBL" id="KZV41385.1"/>
    </source>
</evidence>
<evidence type="ECO:0000256" key="1">
    <source>
        <dbReference type="SAM" id="MobiDB-lite"/>
    </source>
</evidence>
<dbReference type="Proteomes" id="UP000250235">
    <property type="component" value="Unassembled WGS sequence"/>
</dbReference>
<dbReference type="AlphaFoldDB" id="A0A2Z7C391"/>
<protein>
    <submittedName>
        <fullName evidence="2">Uncharacterized protein</fullName>
    </submittedName>
</protein>
<evidence type="ECO:0000313" key="3">
    <source>
        <dbReference type="Proteomes" id="UP000250235"/>
    </source>
</evidence>
<feature type="region of interest" description="Disordered" evidence="1">
    <location>
        <begin position="141"/>
        <end position="172"/>
    </location>
</feature>
<feature type="compositionally biased region" description="Pro residues" evidence="1">
    <location>
        <begin position="84"/>
        <end position="95"/>
    </location>
</feature>
<reference evidence="2 3" key="1">
    <citation type="journal article" date="2015" name="Proc. Natl. Acad. Sci. U.S.A.">
        <title>The resurrection genome of Boea hygrometrica: A blueprint for survival of dehydration.</title>
        <authorList>
            <person name="Xiao L."/>
            <person name="Yang G."/>
            <person name="Zhang L."/>
            <person name="Yang X."/>
            <person name="Zhao S."/>
            <person name="Ji Z."/>
            <person name="Zhou Q."/>
            <person name="Hu M."/>
            <person name="Wang Y."/>
            <person name="Chen M."/>
            <person name="Xu Y."/>
            <person name="Jin H."/>
            <person name="Xiao X."/>
            <person name="Hu G."/>
            <person name="Bao F."/>
            <person name="Hu Y."/>
            <person name="Wan P."/>
            <person name="Li L."/>
            <person name="Deng X."/>
            <person name="Kuang T."/>
            <person name="Xiang C."/>
            <person name="Zhu J.K."/>
            <person name="Oliver M.J."/>
            <person name="He Y."/>
        </authorList>
    </citation>
    <scope>NUCLEOTIDE SEQUENCE [LARGE SCALE GENOMIC DNA]</scope>
    <source>
        <strain evidence="3">cv. XS01</strain>
    </source>
</reference>
<sequence>MVKWQHRGVRDLEVGSGEPHRRIEHAASLGLLGLNGVDDDPADFMPTRGEDLRASAAAVPRNHSDNRYSPIEPAKPVQLDRTTPPSPTHPCMPHPPTRDSQPLPPPILYATATMAEAPLVGPPPGPAGPNLIDLSSNRGRMEEIESSELGAPAMPRDAHPRPPRHNLVQPII</sequence>
<proteinExistence type="predicted"/>